<evidence type="ECO:0000256" key="1">
    <source>
        <dbReference type="SAM" id="MobiDB-lite"/>
    </source>
</evidence>
<dbReference type="Proteomes" id="UP000783686">
    <property type="component" value="Unassembled WGS sequence"/>
</dbReference>
<evidence type="ECO:0000313" key="3">
    <source>
        <dbReference type="EMBL" id="CAD5216194.1"/>
    </source>
</evidence>
<evidence type="ECO:0000256" key="2">
    <source>
        <dbReference type="SAM" id="Phobius"/>
    </source>
</evidence>
<dbReference type="Proteomes" id="UP000614601">
    <property type="component" value="Unassembled WGS sequence"/>
</dbReference>
<dbReference type="EMBL" id="CAJFDH010000003">
    <property type="protein sequence ID" value="CAD5216194.1"/>
    <property type="molecule type" value="Genomic_DNA"/>
</dbReference>
<evidence type="ECO:0000313" key="4">
    <source>
        <dbReference type="Proteomes" id="UP000614601"/>
    </source>
</evidence>
<feature type="region of interest" description="Disordered" evidence="1">
    <location>
        <begin position="398"/>
        <end position="450"/>
    </location>
</feature>
<dbReference type="OrthoDB" id="5777863at2759"/>
<sequence>MVSNVLLIFAVKKRTTSTVRCYGNMVLSSSIMDIIYICAVVSCHHQIQVHGHVFIIMSYGLEYFLLPWWWPQNLLSGMEYFVVVWAVLILPAQFYYRYYLLTTVDHDRQKDWKLFNLVAISFVLTWPTYILTIACHKQTKGRGLEEYQKLLDPVFFDSHGNTHMTAAIDFKDWEAIVGFFYSGAMMSGAYFVALYYGYMSFKKIVPEGGVVTQKVQKLRVQFMRNLIAQTINSYIFAVFPMLIIVACVFIGTNTKHYGIGIMLVSAWCPFMNAALSIIIIRPYREFVFGRLMKKGEETTIDKKTSMSKPGGGHTIRNMRLHCLLIVLLFVVVEGEDRHEDVVIKGGDHEDINGFFQKMKSLIRQIRKVKITKVRTKENSKTHTVAPFLDYDVSEKAPAHKRQVKVHTQNQEKTNRKNKPSLLDNNTIQKPQAVSDNRQIPIPGTGYPQPPYLPSTGGFNIFGYPIIIPIPSWMPSWPFGPSYPSPPQPIPGYVTPPYPIPPTGPADNTTTTIETTTTTETTTETTTTEDTTTTEHTTTSEDITTTETTTKTTTSSNTTTTETPETTPGANTTVPGYVTPYPIPTTTTCHSPTYPPWPPGPDTTTDVPTETTTNVTTVTTPGAYIIPNSTITAEPITSTQPSASSAVTIVSLLNCIALCLLVKSS</sequence>
<feature type="transmembrane region" description="Helical" evidence="2">
    <location>
        <begin position="53"/>
        <end position="70"/>
    </location>
</feature>
<feature type="transmembrane region" description="Helical" evidence="2">
    <location>
        <begin position="257"/>
        <end position="280"/>
    </location>
</feature>
<accession>A0A811KMT7</accession>
<feature type="transmembrane region" description="Helical" evidence="2">
    <location>
        <begin position="179"/>
        <end position="198"/>
    </location>
</feature>
<dbReference type="EMBL" id="CAJFCW020000003">
    <property type="protein sequence ID" value="CAG9105460.1"/>
    <property type="molecule type" value="Genomic_DNA"/>
</dbReference>
<keyword evidence="4" id="KW-1185">Reference proteome</keyword>
<feature type="compositionally biased region" description="Polar residues" evidence="1">
    <location>
        <begin position="422"/>
        <end position="437"/>
    </location>
</feature>
<protein>
    <submittedName>
        <fullName evidence="3">Uncharacterized protein</fullName>
    </submittedName>
</protein>
<dbReference type="PANTHER" id="PTHR22943:SF248">
    <property type="entry name" value="SEVEN TM RECEPTOR"/>
    <property type="match status" value="1"/>
</dbReference>
<gene>
    <name evidence="3" type="ORF">BOKJ2_LOCUS6471</name>
</gene>
<comment type="caution">
    <text evidence="3">The sequence shown here is derived from an EMBL/GenBank/DDBJ whole genome shotgun (WGS) entry which is preliminary data.</text>
</comment>
<feature type="transmembrane region" description="Helical" evidence="2">
    <location>
        <begin position="82"/>
        <end position="102"/>
    </location>
</feature>
<dbReference type="Pfam" id="PF10326">
    <property type="entry name" value="7TM_GPCR_Str"/>
    <property type="match status" value="1"/>
</dbReference>
<keyword evidence="2" id="KW-1133">Transmembrane helix</keyword>
<organism evidence="3 4">
    <name type="scientific">Bursaphelenchus okinawaensis</name>
    <dbReference type="NCBI Taxonomy" id="465554"/>
    <lineage>
        <taxon>Eukaryota</taxon>
        <taxon>Metazoa</taxon>
        <taxon>Ecdysozoa</taxon>
        <taxon>Nematoda</taxon>
        <taxon>Chromadorea</taxon>
        <taxon>Rhabditida</taxon>
        <taxon>Tylenchina</taxon>
        <taxon>Tylenchomorpha</taxon>
        <taxon>Aphelenchoidea</taxon>
        <taxon>Aphelenchoididae</taxon>
        <taxon>Bursaphelenchus</taxon>
    </lineage>
</organism>
<feature type="transmembrane region" description="Helical" evidence="2">
    <location>
        <begin position="231"/>
        <end position="251"/>
    </location>
</feature>
<dbReference type="AlphaFoldDB" id="A0A811KMT7"/>
<reference evidence="3" key="1">
    <citation type="submission" date="2020-09" db="EMBL/GenBank/DDBJ databases">
        <authorList>
            <person name="Kikuchi T."/>
        </authorList>
    </citation>
    <scope>NUCLEOTIDE SEQUENCE</scope>
    <source>
        <strain evidence="3">SH1</strain>
    </source>
</reference>
<keyword evidence="2" id="KW-0812">Transmembrane</keyword>
<dbReference type="InterPro" id="IPR019428">
    <property type="entry name" value="7TM_GPCR_serpentine_rcpt_Str"/>
</dbReference>
<name>A0A811KMT7_9BILA</name>
<feature type="transmembrane region" description="Helical" evidence="2">
    <location>
        <begin position="114"/>
        <end position="134"/>
    </location>
</feature>
<keyword evidence="2" id="KW-0472">Membrane</keyword>
<feature type="region of interest" description="Disordered" evidence="1">
    <location>
        <begin position="497"/>
        <end position="578"/>
    </location>
</feature>
<dbReference type="PANTHER" id="PTHR22943">
    <property type="entry name" value="7-TRANSMEMBRANE DOMAIN RECEPTOR C.ELEGANS"/>
    <property type="match status" value="1"/>
</dbReference>
<proteinExistence type="predicted"/>
<feature type="compositionally biased region" description="Low complexity" evidence="1">
    <location>
        <begin position="508"/>
        <end position="578"/>
    </location>
</feature>
<feature type="transmembrane region" description="Helical" evidence="2">
    <location>
        <begin position="22"/>
        <end position="41"/>
    </location>
</feature>